<gene>
    <name evidence="2" type="ORF">FWK35_00019894</name>
</gene>
<protein>
    <submittedName>
        <fullName evidence="2">Uncharacterized protein</fullName>
    </submittedName>
</protein>
<sequence>MHDILHKDDTLISNSDSHQIQIDNGSHITSTNSDLQNYSVPLDIVLNGSEYENMINALHDQSHQSYNAAQTSRINISPPSQATILQLSSNLNYEEINTISNVCTSFSRFPLDDPPPPSYDECVVSSRPKPHDPLISHSELNQIQMENVRHLTNINRVHQRCPVPLNVLNDLEYENIYNPLDTRPHRLHNVEQTSIINMSTPQSTVLPLSSSLNYVVRYNTSNVTPFSRSPLDDPPPSYDECILSSRPTPRSIH</sequence>
<dbReference type="EMBL" id="VUJU01003684">
    <property type="protein sequence ID" value="KAF0757072.1"/>
    <property type="molecule type" value="Genomic_DNA"/>
</dbReference>
<reference evidence="2 3" key="1">
    <citation type="submission" date="2019-08" db="EMBL/GenBank/DDBJ databases">
        <title>Whole genome of Aphis craccivora.</title>
        <authorList>
            <person name="Voronova N.V."/>
            <person name="Shulinski R.S."/>
            <person name="Bandarenka Y.V."/>
            <person name="Zhorov D.G."/>
            <person name="Warner D."/>
        </authorList>
    </citation>
    <scope>NUCLEOTIDE SEQUENCE [LARGE SCALE GENOMIC DNA]</scope>
    <source>
        <strain evidence="2">180601</strain>
        <tissue evidence="2">Whole Body</tissue>
    </source>
</reference>
<dbReference type="AlphaFoldDB" id="A0A6G0YJY9"/>
<dbReference type="OrthoDB" id="6621772at2759"/>
<keyword evidence="3" id="KW-1185">Reference proteome</keyword>
<dbReference type="Proteomes" id="UP000478052">
    <property type="component" value="Unassembled WGS sequence"/>
</dbReference>
<accession>A0A6G0YJY9</accession>
<proteinExistence type="predicted"/>
<evidence type="ECO:0000313" key="3">
    <source>
        <dbReference type="Proteomes" id="UP000478052"/>
    </source>
</evidence>
<feature type="region of interest" description="Disordered" evidence="1">
    <location>
        <begin position="223"/>
        <end position="253"/>
    </location>
</feature>
<organism evidence="2 3">
    <name type="scientific">Aphis craccivora</name>
    <name type="common">Cowpea aphid</name>
    <dbReference type="NCBI Taxonomy" id="307492"/>
    <lineage>
        <taxon>Eukaryota</taxon>
        <taxon>Metazoa</taxon>
        <taxon>Ecdysozoa</taxon>
        <taxon>Arthropoda</taxon>
        <taxon>Hexapoda</taxon>
        <taxon>Insecta</taxon>
        <taxon>Pterygota</taxon>
        <taxon>Neoptera</taxon>
        <taxon>Paraneoptera</taxon>
        <taxon>Hemiptera</taxon>
        <taxon>Sternorrhyncha</taxon>
        <taxon>Aphidomorpha</taxon>
        <taxon>Aphidoidea</taxon>
        <taxon>Aphididae</taxon>
        <taxon>Aphidini</taxon>
        <taxon>Aphis</taxon>
        <taxon>Aphis</taxon>
    </lineage>
</organism>
<name>A0A6G0YJY9_APHCR</name>
<evidence type="ECO:0000313" key="2">
    <source>
        <dbReference type="EMBL" id="KAF0757072.1"/>
    </source>
</evidence>
<evidence type="ECO:0000256" key="1">
    <source>
        <dbReference type="SAM" id="MobiDB-lite"/>
    </source>
</evidence>
<comment type="caution">
    <text evidence="2">The sequence shown here is derived from an EMBL/GenBank/DDBJ whole genome shotgun (WGS) entry which is preliminary data.</text>
</comment>